<keyword evidence="1" id="KW-1133">Transmembrane helix</keyword>
<keyword evidence="1" id="KW-0812">Transmembrane</keyword>
<dbReference type="OrthoDB" id="2014201at2759"/>
<dbReference type="InterPro" id="IPR029044">
    <property type="entry name" value="Nucleotide-diphossugar_trans"/>
</dbReference>
<name>A0A0M3JI48_ANISI</name>
<reference evidence="2 3" key="2">
    <citation type="submission" date="2018-11" db="EMBL/GenBank/DDBJ databases">
        <authorList>
            <consortium name="Pathogen Informatics"/>
        </authorList>
    </citation>
    <scope>NUCLEOTIDE SEQUENCE [LARGE SCALE GENOMIC DNA]</scope>
</reference>
<keyword evidence="1" id="KW-0472">Membrane</keyword>
<dbReference type="Proteomes" id="UP000267096">
    <property type="component" value="Unassembled WGS sequence"/>
</dbReference>
<evidence type="ECO:0000313" key="3">
    <source>
        <dbReference type="Proteomes" id="UP000267096"/>
    </source>
</evidence>
<reference evidence="4" key="1">
    <citation type="submission" date="2017-02" db="UniProtKB">
        <authorList>
            <consortium name="WormBaseParasite"/>
        </authorList>
    </citation>
    <scope>IDENTIFICATION</scope>
</reference>
<dbReference type="WBParaSite" id="ASIM_0000731301-mRNA-1">
    <property type="protein sequence ID" value="ASIM_0000731301-mRNA-1"/>
    <property type="gene ID" value="ASIM_0000731301"/>
</dbReference>
<keyword evidence="3" id="KW-1185">Reference proteome</keyword>
<feature type="transmembrane region" description="Helical" evidence="1">
    <location>
        <begin position="15"/>
        <end position="33"/>
    </location>
</feature>
<organism evidence="4">
    <name type="scientific">Anisakis simplex</name>
    <name type="common">Herring worm</name>
    <dbReference type="NCBI Taxonomy" id="6269"/>
    <lineage>
        <taxon>Eukaryota</taxon>
        <taxon>Metazoa</taxon>
        <taxon>Ecdysozoa</taxon>
        <taxon>Nematoda</taxon>
        <taxon>Chromadorea</taxon>
        <taxon>Rhabditida</taxon>
        <taxon>Spirurina</taxon>
        <taxon>Ascaridomorpha</taxon>
        <taxon>Ascaridoidea</taxon>
        <taxon>Anisakidae</taxon>
        <taxon>Anisakis</taxon>
        <taxon>Anisakis simplex complex</taxon>
    </lineage>
</organism>
<evidence type="ECO:0000313" key="2">
    <source>
        <dbReference type="EMBL" id="VDK28477.1"/>
    </source>
</evidence>
<gene>
    <name evidence="2" type="ORF">ASIM_LOCUS7077</name>
</gene>
<dbReference type="EMBL" id="UYRR01016491">
    <property type="protein sequence ID" value="VDK28477.1"/>
    <property type="molecule type" value="Genomic_DNA"/>
</dbReference>
<dbReference type="Gene3D" id="3.90.550.10">
    <property type="entry name" value="Spore Coat Polysaccharide Biosynthesis Protein SpsA, Chain A"/>
    <property type="match status" value="1"/>
</dbReference>
<dbReference type="AlphaFoldDB" id="A0A0M3JI48"/>
<accession>A0A0M3JI48</accession>
<evidence type="ECO:0000313" key="4">
    <source>
        <dbReference type="WBParaSite" id="ASIM_0000731301-mRNA-1"/>
    </source>
</evidence>
<sequence length="60" mass="7015">MYFSNWRDQPSEFRLPFIYNMTSGAIYTYAAAYKRFGSQVIISSLNHSFIAFIRIALIIL</sequence>
<evidence type="ECO:0000256" key="1">
    <source>
        <dbReference type="SAM" id="Phobius"/>
    </source>
</evidence>
<proteinExistence type="predicted"/>
<protein>
    <submittedName>
        <fullName evidence="2 4">Uncharacterized protein</fullName>
    </submittedName>
</protein>
<feature type="transmembrane region" description="Helical" evidence="1">
    <location>
        <begin position="40"/>
        <end position="59"/>
    </location>
</feature>